<evidence type="ECO:0000313" key="2">
    <source>
        <dbReference type="EMBL" id="ALP53286.1"/>
    </source>
</evidence>
<accession>A0A0S2TDQ4</accession>
<keyword evidence="3" id="KW-1185">Reference proteome</keyword>
<dbReference type="GO" id="GO:0004252">
    <property type="term" value="F:serine-type endopeptidase activity"/>
    <property type="evidence" value="ECO:0007669"/>
    <property type="project" value="InterPro"/>
</dbReference>
<dbReference type="GO" id="GO:0004176">
    <property type="term" value="F:ATP-dependent peptidase activity"/>
    <property type="evidence" value="ECO:0007669"/>
    <property type="project" value="InterPro"/>
</dbReference>
<dbReference type="SUPFAM" id="SSF54211">
    <property type="entry name" value="Ribosomal protein S5 domain 2-like"/>
    <property type="match status" value="1"/>
</dbReference>
<dbReference type="InterPro" id="IPR014721">
    <property type="entry name" value="Ribsml_uS5_D2-typ_fold_subgr"/>
</dbReference>
<dbReference type="EMBL" id="CP013099">
    <property type="protein sequence ID" value="ALP53286.1"/>
    <property type="molecule type" value="Genomic_DNA"/>
</dbReference>
<feature type="domain" description="Lon proteolytic" evidence="1">
    <location>
        <begin position="7"/>
        <end position="63"/>
    </location>
</feature>
<sequence>MTQAPTPVLPLKNSVAFSNRAGFKRVVLPKDNEADLEELPEQVRQALELVLAERIEDVFAAAIPGFSVVRPERRPATVE</sequence>
<dbReference type="Proteomes" id="UP000055136">
    <property type="component" value="Chromosome"/>
</dbReference>
<reference evidence="2" key="1">
    <citation type="submission" date="2015-10" db="EMBL/GenBank/DDBJ databases">
        <title>Description of Candidatus Tenderia electrophaga gen. nov, sp. nov., an Uncultivated Electroautotroph from a Biocathode Enrichment.</title>
        <authorList>
            <person name="Eddie B.J."/>
            <person name="Malanoski A.P."/>
            <person name="Wang Z."/>
            <person name="Hall R.J."/>
            <person name="Oh S.D."/>
            <person name="Heiner C."/>
            <person name="Lin B."/>
            <person name="Strycharz-Glaven S.M."/>
        </authorList>
    </citation>
    <scope>NUCLEOTIDE SEQUENCE [LARGE SCALE GENOMIC DNA]</scope>
    <source>
        <strain evidence="2">NRL1</strain>
    </source>
</reference>
<evidence type="ECO:0000259" key="1">
    <source>
        <dbReference type="Pfam" id="PF05362"/>
    </source>
</evidence>
<gene>
    <name evidence="2" type="ORF">Tel_09020</name>
</gene>
<organism evidence="2 3">
    <name type="scientific">Candidatus Tenderia electrophaga</name>
    <dbReference type="NCBI Taxonomy" id="1748243"/>
    <lineage>
        <taxon>Bacteria</taxon>
        <taxon>Pseudomonadati</taxon>
        <taxon>Pseudomonadota</taxon>
        <taxon>Gammaproteobacteria</taxon>
        <taxon>Candidatus Tenderiales</taxon>
        <taxon>Candidatus Tenderiaceae</taxon>
        <taxon>Candidatus Tenderia</taxon>
    </lineage>
</organism>
<dbReference type="AlphaFoldDB" id="A0A0S2TDQ4"/>
<dbReference type="InterPro" id="IPR020568">
    <property type="entry name" value="Ribosomal_Su5_D2-typ_SF"/>
</dbReference>
<dbReference type="GO" id="GO:0006508">
    <property type="term" value="P:proteolysis"/>
    <property type="evidence" value="ECO:0007669"/>
    <property type="project" value="InterPro"/>
</dbReference>
<name>A0A0S2TDQ4_9GAMM</name>
<dbReference type="Gene3D" id="3.30.230.10">
    <property type="match status" value="1"/>
</dbReference>
<dbReference type="Pfam" id="PF05362">
    <property type="entry name" value="Lon_C"/>
    <property type="match status" value="1"/>
</dbReference>
<proteinExistence type="predicted"/>
<evidence type="ECO:0000313" key="3">
    <source>
        <dbReference type="Proteomes" id="UP000055136"/>
    </source>
</evidence>
<dbReference type="InterPro" id="IPR008269">
    <property type="entry name" value="Lon_proteolytic"/>
</dbReference>
<dbReference type="KEGG" id="tee:Tel_09020"/>
<protein>
    <recommendedName>
        <fullName evidence="1">Lon proteolytic domain-containing protein</fullName>
    </recommendedName>
</protein>
<dbReference type="STRING" id="1748243.Tel_09020"/>